<dbReference type="Pfam" id="PF16882">
    <property type="entry name" value="DUF5079"/>
    <property type="match status" value="1"/>
</dbReference>
<protein>
    <recommendedName>
        <fullName evidence="4">DUF5079 family protein</fullName>
    </recommendedName>
</protein>
<proteinExistence type="predicted"/>
<feature type="transmembrane region" description="Helical" evidence="1">
    <location>
        <begin position="169"/>
        <end position="191"/>
    </location>
</feature>
<feature type="transmembrane region" description="Helical" evidence="1">
    <location>
        <begin position="128"/>
        <end position="149"/>
    </location>
</feature>
<dbReference type="InterPro" id="IPR031690">
    <property type="entry name" value="DUF5079"/>
</dbReference>
<reference evidence="2 3" key="1">
    <citation type="journal article" date="2012" name="MBio">
        <title>Identification of a highly transmissible animal-independent Staphylococcus aureus ST398 clone with distinct genomic and cell adhesion properties.</title>
        <authorList>
            <person name="Uhlemann A.C."/>
            <person name="Porcella S.F."/>
            <person name="Trivedi S."/>
            <person name="Sullivan S.B."/>
            <person name="Hafer C."/>
            <person name="Kennedy A.D."/>
            <person name="Barbian K.D."/>
            <person name="McCarthy A.J."/>
            <person name="Street C."/>
            <person name="Hirschberg D.L."/>
            <person name="Lipkin W.I."/>
            <person name="Lindsay J.A."/>
            <person name="DeLeo F.R."/>
            <person name="Lowy F.D."/>
        </authorList>
    </citation>
    <scope>NUCLEOTIDE SEQUENCE [LARGE SCALE GENOMIC DNA]</scope>
    <source>
        <strain evidence="2 3">DR10</strain>
    </source>
</reference>
<evidence type="ECO:0000256" key="1">
    <source>
        <dbReference type="SAM" id="Phobius"/>
    </source>
</evidence>
<dbReference type="AlphaFoldDB" id="A0ABC9Q1D4"/>
<accession>A0ABC9Q1D4</accession>
<evidence type="ECO:0000313" key="3">
    <source>
        <dbReference type="Proteomes" id="UP000003093"/>
    </source>
</evidence>
<feature type="transmembrane region" description="Helical" evidence="1">
    <location>
        <begin position="197"/>
        <end position="219"/>
    </location>
</feature>
<keyword evidence="1" id="KW-1133">Transmembrane helix</keyword>
<sequence>MYFKRRFKMNNTKENIDTLRKPGAQALSLASLFMILFSCLTFFYGLDYERFPNYLKITTIIELIIIIISLLQWIRFIDFEKESAQKYKKIYARFLVVINVLTTITAVFATCNLYYFVAVQNHYDLFNYWLMGTISIIISYLLLVIGGMFTLLKLPKVTKRWGGKTKTHFGLLLTALSAFIYIERIIEYILVPNVVESKFVIMVSIIIIACTQFVAFQFIMQYSKFYIFELNTADDD</sequence>
<feature type="transmembrane region" description="Helical" evidence="1">
    <location>
        <begin position="57"/>
        <end position="74"/>
    </location>
</feature>
<feature type="transmembrane region" description="Helical" evidence="1">
    <location>
        <begin position="94"/>
        <end position="116"/>
    </location>
</feature>
<comment type="caution">
    <text evidence="2">The sequence shown here is derived from an EMBL/GenBank/DDBJ whole genome shotgun (WGS) entry which is preliminary data.</text>
</comment>
<evidence type="ECO:0000313" key="2">
    <source>
        <dbReference type="EMBL" id="EIA14556.1"/>
    </source>
</evidence>
<evidence type="ECO:0008006" key="4">
    <source>
        <dbReference type="Google" id="ProtNLM"/>
    </source>
</evidence>
<keyword evidence="1" id="KW-0812">Transmembrane</keyword>
<organism evidence="2 3">
    <name type="scientific">Staphylococcus aureus subsp. aureus DR10</name>
    <dbReference type="NCBI Taxonomy" id="1155079"/>
    <lineage>
        <taxon>Bacteria</taxon>
        <taxon>Bacillati</taxon>
        <taxon>Bacillota</taxon>
        <taxon>Bacilli</taxon>
        <taxon>Bacillales</taxon>
        <taxon>Staphylococcaceae</taxon>
        <taxon>Staphylococcus</taxon>
    </lineage>
</organism>
<name>A0ABC9Q1D4_STAA5</name>
<keyword evidence="1" id="KW-0472">Membrane</keyword>
<gene>
    <name evidence="2" type="ORF">ST398NM02_0306</name>
</gene>
<dbReference type="EMBL" id="AIDT01000004">
    <property type="protein sequence ID" value="EIA14556.1"/>
    <property type="molecule type" value="Genomic_DNA"/>
</dbReference>
<dbReference type="Proteomes" id="UP000003093">
    <property type="component" value="Unassembled WGS sequence"/>
</dbReference>
<feature type="transmembrane region" description="Helical" evidence="1">
    <location>
        <begin position="26"/>
        <end position="45"/>
    </location>
</feature>